<sequence>MDDLLLYIKRKRQKIETPFSEVHHKMWHELPFGIFMKLYEVDGVKHRFTIDTTNGKRSPIEKLIGNQWKRI</sequence>
<name>A0A6C0HZF6_9ZZZZ</name>
<proteinExistence type="predicted"/>
<protein>
    <submittedName>
        <fullName evidence="1">Uncharacterized protein</fullName>
    </submittedName>
</protein>
<dbReference type="EMBL" id="MN740041">
    <property type="protein sequence ID" value="QHT85243.1"/>
    <property type="molecule type" value="Genomic_DNA"/>
</dbReference>
<reference evidence="1" key="1">
    <citation type="journal article" date="2020" name="Nature">
        <title>Giant virus diversity and host interactions through global metagenomics.</title>
        <authorList>
            <person name="Schulz F."/>
            <person name="Roux S."/>
            <person name="Paez-Espino D."/>
            <person name="Jungbluth S."/>
            <person name="Walsh D.A."/>
            <person name="Denef V.J."/>
            <person name="McMahon K.D."/>
            <person name="Konstantinidis K.T."/>
            <person name="Eloe-Fadrosh E.A."/>
            <person name="Kyrpides N.C."/>
            <person name="Woyke T."/>
        </authorList>
    </citation>
    <scope>NUCLEOTIDE SEQUENCE</scope>
    <source>
        <strain evidence="1">GVMAG-M-3300023184-17</strain>
    </source>
</reference>
<accession>A0A6C0HZF6</accession>
<dbReference type="AlphaFoldDB" id="A0A6C0HZF6"/>
<evidence type="ECO:0000313" key="1">
    <source>
        <dbReference type="EMBL" id="QHT85243.1"/>
    </source>
</evidence>
<organism evidence="1">
    <name type="scientific">viral metagenome</name>
    <dbReference type="NCBI Taxonomy" id="1070528"/>
    <lineage>
        <taxon>unclassified sequences</taxon>
        <taxon>metagenomes</taxon>
        <taxon>organismal metagenomes</taxon>
    </lineage>
</organism>